<evidence type="ECO:0000256" key="5">
    <source>
        <dbReference type="PROSITE-ProRule" id="PRU00473"/>
    </source>
</evidence>
<sequence>MQKWFCILTLLISCQVYGQDKKAQFYFEQAEKEFKLRKYNDAQINFEKFIMRDTTQPLAFYRLGQIHESFRNISKAKEYYLRTIKKDTNSASYPNAYMYLGSRALEESQYHHAKNFLNIALRNTQKNTKAYEQIQRQIRRADLGIKAMENPLNIKPIKLPSVINARERQYFPVLTADGNTLVFTAITSNEDEDLFLSFKENGQWTTPKPISSIINTPNNEGTCTISADGKIMVFTSCEGRNSYGSCDLFITRKEGDTWTEPQNLGPNVNSPYWDSQPSLSPDGSRLFFSSDRPFGVGKKDIWMSAVDEQGKWSKATNLGPGINTPENEVSPFVHANGSSLFYSSNGREGLGNHDIYMTNIQEGFKSESINLGYPINTPGDESGLFISADGKSALYSKQEGDNTYIYEFKVPEELSEQFERIYYIKGFIKDSQTKKPLYSSIELVNTKNGERVSRFLSDPITGDYMSTLPEEGEYVMYIETPGYFFKSLKFDFKEGNSDQELDILLTKIEKENKETLDNIFFDTGSAAIRPESEIELKKVVTLLKENPDLKVEISGHTDDVGNDKANMNLSIQRANAVVEYLKGKGIHTQRLVAKGYGESQPKVKNDSDKNRQLNRRIELKVL</sequence>
<evidence type="ECO:0000256" key="1">
    <source>
        <dbReference type="ARBA" id="ARBA00004442"/>
    </source>
</evidence>
<keyword evidence="3" id="KW-0998">Cell outer membrane</keyword>
<feature type="repeat" description="TPR" evidence="4">
    <location>
        <begin position="57"/>
        <end position="90"/>
    </location>
</feature>
<dbReference type="PANTHER" id="PTHR30329:SF21">
    <property type="entry name" value="LIPOPROTEIN YIAD-RELATED"/>
    <property type="match status" value="1"/>
</dbReference>
<dbReference type="SUPFAM" id="SSF103088">
    <property type="entry name" value="OmpA-like"/>
    <property type="match status" value="1"/>
</dbReference>
<dbReference type="InterPro" id="IPR011659">
    <property type="entry name" value="WD40"/>
</dbReference>
<dbReference type="RefSeq" id="WP_013408050.1">
    <property type="nucleotide sequence ID" value="NC_014655.1"/>
</dbReference>
<dbReference type="eggNOG" id="COG2885">
    <property type="taxonomic scope" value="Bacteria"/>
</dbReference>
<evidence type="ECO:0000256" key="2">
    <source>
        <dbReference type="ARBA" id="ARBA00023136"/>
    </source>
</evidence>
<dbReference type="AlphaFoldDB" id="E4RUX7"/>
<dbReference type="eggNOG" id="COG1729">
    <property type="taxonomic scope" value="Bacteria"/>
</dbReference>
<protein>
    <submittedName>
        <fullName evidence="7">OmpA/MotB domain protein</fullName>
    </submittedName>
</protein>
<dbReference type="eggNOG" id="COG0823">
    <property type="taxonomic scope" value="Bacteria"/>
</dbReference>
<dbReference type="InterPro" id="IPR011042">
    <property type="entry name" value="6-blade_b-propeller_TolB-like"/>
</dbReference>
<accession>E4RUX7</accession>
<dbReference type="HOGENOM" id="CLU_014978_1_0_10"/>
<organism evidence="7 8">
    <name type="scientific">Leadbetterella byssophila (strain DSM 17132 / JCM 16389 / KACC 11308 / NBRC 106382 / 4M15)</name>
    <dbReference type="NCBI Taxonomy" id="649349"/>
    <lineage>
        <taxon>Bacteria</taxon>
        <taxon>Pseudomonadati</taxon>
        <taxon>Bacteroidota</taxon>
        <taxon>Cytophagia</taxon>
        <taxon>Cytophagales</taxon>
        <taxon>Leadbetterellaceae</taxon>
        <taxon>Leadbetterella</taxon>
    </lineage>
</organism>
<dbReference type="Gene3D" id="1.25.40.10">
    <property type="entry name" value="Tetratricopeptide repeat domain"/>
    <property type="match status" value="1"/>
</dbReference>
<feature type="domain" description="OmpA-like" evidence="6">
    <location>
        <begin position="508"/>
        <end position="622"/>
    </location>
</feature>
<keyword evidence="2 5" id="KW-0472">Membrane</keyword>
<keyword evidence="8" id="KW-1185">Reference proteome</keyword>
<dbReference type="STRING" id="649349.Lbys_1280"/>
<dbReference type="PRINTS" id="PR01021">
    <property type="entry name" value="OMPADOMAIN"/>
</dbReference>
<evidence type="ECO:0000313" key="8">
    <source>
        <dbReference type="Proteomes" id="UP000007435"/>
    </source>
</evidence>
<reference evidence="7 8" key="2">
    <citation type="journal article" date="2011" name="Stand. Genomic Sci.">
        <title>Complete genome sequence of Leadbetterella byssophila type strain (4M15).</title>
        <authorList>
            <person name="Abt B."/>
            <person name="Teshima H."/>
            <person name="Lucas S."/>
            <person name="Lapidus A."/>
            <person name="Del Rio T.G."/>
            <person name="Nolan M."/>
            <person name="Tice H."/>
            <person name="Cheng J.F."/>
            <person name="Pitluck S."/>
            <person name="Liolios K."/>
            <person name="Pagani I."/>
            <person name="Ivanova N."/>
            <person name="Mavromatis K."/>
            <person name="Pati A."/>
            <person name="Tapia R."/>
            <person name="Han C."/>
            <person name="Goodwin L."/>
            <person name="Chen A."/>
            <person name="Palaniappan K."/>
            <person name="Land M."/>
            <person name="Hauser L."/>
            <person name="Chang Y.J."/>
            <person name="Jeffries C.D."/>
            <person name="Rohde M."/>
            <person name="Goker M."/>
            <person name="Tindall B.J."/>
            <person name="Detter J.C."/>
            <person name="Woyke T."/>
            <person name="Bristow J."/>
            <person name="Eisen J.A."/>
            <person name="Markowitz V."/>
            <person name="Hugenholtz P."/>
            <person name="Klenk H.P."/>
            <person name="Kyrpides N.C."/>
        </authorList>
    </citation>
    <scope>NUCLEOTIDE SEQUENCE [LARGE SCALE GENOMIC DNA]</scope>
    <source>
        <strain evidence="8">DSM 17132 / JCM 16389 / KACC 11308 / NBRC 106382 / 4M15</strain>
    </source>
</reference>
<gene>
    <name evidence="7" type="ordered locus">Lbys_1280</name>
</gene>
<dbReference type="SUPFAM" id="SSF48452">
    <property type="entry name" value="TPR-like"/>
    <property type="match status" value="1"/>
</dbReference>
<name>E4RUX7_LEAB4</name>
<dbReference type="Proteomes" id="UP000007435">
    <property type="component" value="Chromosome"/>
</dbReference>
<dbReference type="SMART" id="SM00028">
    <property type="entry name" value="TPR"/>
    <property type="match status" value="3"/>
</dbReference>
<evidence type="ECO:0000313" key="7">
    <source>
        <dbReference type="EMBL" id="ADQ17000.1"/>
    </source>
</evidence>
<dbReference type="PROSITE" id="PS51123">
    <property type="entry name" value="OMPA_2"/>
    <property type="match status" value="1"/>
</dbReference>
<dbReference type="InterPro" id="IPR036737">
    <property type="entry name" value="OmpA-like_sf"/>
</dbReference>
<dbReference type="Pfam" id="PF00691">
    <property type="entry name" value="OmpA"/>
    <property type="match status" value="1"/>
</dbReference>
<dbReference type="KEGG" id="lby:Lbys_1280"/>
<dbReference type="PROSITE" id="PS50005">
    <property type="entry name" value="TPR"/>
    <property type="match status" value="1"/>
</dbReference>
<reference key="1">
    <citation type="submission" date="2010-11" db="EMBL/GenBank/DDBJ databases">
        <title>The complete genome of Leadbetterella byssophila DSM 17132.</title>
        <authorList>
            <consortium name="US DOE Joint Genome Institute (JGI-PGF)"/>
            <person name="Lucas S."/>
            <person name="Copeland A."/>
            <person name="Lapidus A."/>
            <person name="Glavina del Rio T."/>
            <person name="Dalin E."/>
            <person name="Tice H."/>
            <person name="Bruce D."/>
            <person name="Goodwin L."/>
            <person name="Pitluck S."/>
            <person name="Kyrpides N."/>
            <person name="Mavromatis K."/>
            <person name="Ivanova N."/>
            <person name="Teshima H."/>
            <person name="Brettin T."/>
            <person name="Detter J.C."/>
            <person name="Han C."/>
            <person name="Tapia R."/>
            <person name="Land M."/>
            <person name="Hauser L."/>
            <person name="Markowitz V."/>
            <person name="Cheng J.-F."/>
            <person name="Hugenholtz P."/>
            <person name="Woyke T."/>
            <person name="Wu D."/>
            <person name="Tindall B."/>
            <person name="Pomrenke H.G."/>
            <person name="Brambilla E."/>
            <person name="Klenk H.-P."/>
            <person name="Eisen J.A."/>
        </authorList>
    </citation>
    <scope>NUCLEOTIDE SEQUENCE [LARGE SCALE GENOMIC DNA]</scope>
    <source>
        <strain>DSM 17132</strain>
    </source>
</reference>
<dbReference type="Gene3D" id="3.30.1330.60">
    <property type="entry name" value="OmpA-like domain"/>
    <property type="match status" value="1"/>
</dbReference>
<dbReference type="InterPro" id="IPR011990">
    <property type="entry name" value="TPR-like_helical_dom_sf"/>
</dbReference>
<dbReference type="Gene3D" id="2.120.10.30">
    <property type="entry name" value="TolB, C-terminal domain"/>
    <property type="match status" value="1"/>
</dbReference>
<dbReference type="EMBL" id="CP002305">
    <property type="protein sequence ID" value="ADQ17000.1"/>
    <property type="molecule type" value="Genomic_DNA"/>
</dbReference>
<dbReference type="SUPFAM" id="SSF82171">
    <property type="entry name" value="DPP6 N-terminal domain-like"/>
    <property type="match status" value="1"/>
</dbReference>
<dbReference type="InterPro" id="IPR006664">
    <property type="entry name" value="OMP_bac"/>
</dbReference>
<dbReference type="InterPro" id="IPR050330">
    <property type="entry name" value="Bact_OuterMem_StrucFunc"/>
</dbReference>
<dbReference type="CDD" id="cd07185">
    <property type="entry name" value="OmpA_C-like"/>
    <property type="match status" value="1"/>
</dbReference>
<dbReference type="PANTHER" id="PTHR30329">
    <property type="entry name" value="STATOR ELEMENT OF FLAGELLAR MOTOR COMPLEX"/>
    <property type="match status" value="1"/>
</dbReference>
<comment type="subcellular location">
    <subcellularLocation>
        <location evidence="1">Cell outer membrane</location>
    </subcellularLocation>
</comment>
<dbReference type="OrthoDB" id="9809364at2"/>
<evidence type="ECO:0000256" key="4">
    <source>
        <dbReference type="PROSITE-ProRule" id="PRU00339"/>
    </source>
</evidence>
<dbReference type="InterPro" id="IPR019734">
    <property type="entry name" value="TPR_rpt"/>
</dbReference>
<evidence type="ECO:0000256" key="3">
    <source>
        <dbReference type="ARBA" id="ARBA00023237"/>
    </source>
</evidence>
<proteinExistence type="predicted"/>
<dbReference type="InterPro" id="IPR006665">
    <property type="entry name" value="OmpA-like"/>
</dbReference>
<evidence type="ECO:0000259" key="6">
    <source>
        <dbReference type="PROSITE" id="PS51123"/>
    </source>
</evidence>
<keyword evidence="4" id="KW-0802">TPR repeat</keyword>
<dbReference type="Pfam" id="PF07676">
    <property type="entry name" value="PD40"/>
    <property type="match status" value="5"/>
</dbReference>
<dbReference type="GO" id="GO:0009279">
    <property type="term" value="C:cell outer membrane"/>
    <property type="evidence" value="ECO:0007669"/>
    <property type="project" value="UniProtKB-SubCell"/>
</dbReference>